<dbReference type="CDD" id="cd00882">
    <property type="entry name" value="Ras_like_GTPase"/>
    <property type="match status" value="1"/>
</dbReference>
<feature type="domain" description="HTH cro/C1-type" evidence="5">
    <location>
        <begin position="35"/>
        <end position="77"/>
    </location>
</feature>
<dbReference type="STRING" id="211114.SAMN04489726_4452"/>
<dbReference type="PROSITE" id="PS50943">
    <property type="entry name" value="HTH_CROC1"/>
    <property type="match status" value="1"/>
</dbReference>
<dbReference type="Pfam" id="PF20703">
    <property type="entry name" value="nSTAND1"/>
    <property type="match status" value="1"/>
</dbReference>
<gene>
    <name evidence="6" type="ORF">SAMN04489726_4452</name>
</gene>
<name>A0A1G9XYC4_ALLAB</name>
<keyword evidence="4" id="KW-1133">Transmembrane helix</keyword>
<dbReference type="AlphaFoldDB" id="A0A1G9XYC4"/>
<dbReference type="SMART" id="SM00530">
    <property type="entry name" value="HTH_XRE"/>
    <property type="match status" value="1"/>
</dbReference>
<feature type="repeat" description="WD" evidence="3">
    <location>
        <begin position="1172"/>
        <end position="1213"/>
    </location>
</feature>
<keyword evidence="2" id="KW-0677">Repeat</keyword>
<dbReference type="SUPFAM" id="SSF50978">
    <property type="entry name" value="WD40 repeat-like"/>
    <property type="match status" value="1"/>
</dbReference>
<dbReference type="PANTHER" id="PTHR19848:SF8">
    <property type="entry name" value="F-BOX AND WD REPEAT DOMAIN CONTAINING 7"/>
    <property type="match status" value="1"/>
</dbReference>
<accession>A0A1G9XYC4</accession>
<dbReference type="Pfam" id="PF07676">
    <property type="entry name" value="PD40"/>
    <property type="match status" value="1"/>
</dbReference>
<dbReference type="RefSeq" id="WP_081900206.1">
    <property type="nucleotide sequence ID" value="NZ_JOEF01000005.1"/>
</dbReference>
<dbReference type="InterPro" id="IPR010982">
    <property type="entry name" value="Lambda_DNA-bd_dom_sf"/>
</dbReference>
<dbReference type="PANTHER" id="PTHR19848">
    <property type="entry name" value="WD40 REPEAT PROTEIN"/>
    <property type="match status" value="1"/>
</dbReference>
<dbReference type="SUPFAM" id="SSF47413">
    <property type="entry name" value="lambda repressor-like DNA-binding domains"/>
    <property type="match status" value="1"/>
</dbReference>
<reference evidence="6 7" key="1">
    <citation type="submission" date="2016-10" db="EMBL/GenBank/DDBJ databases">
        <authorList>
            <person name="de Groot N.N."/>
        </authorList>
    </citation>
    <scope>NUCLEOTIDE SEQUENCE [LARGE SCALE GENOMIC DNA]</scope>
    <source>
        <strain evidence="6 7">DSM 44149</strain>
    </source>
</reference>
<dbReference type="PROSITE" id="PS00678">
    <property type="entry name" value="WD_REPEATS_1"/>
    <property type="match status" value="1"/>
</dbReference>
<dbReference type="InterPro" id="IPR036322">
    <property type="entry name" value="WD40_repeat_dom_sf"/>
</dbReference>
<evidence type="ECO:0000256" key="2">
    <source>
        <dbReference type="ARBA" id="ARBA00022737"/>
    </source>
</evidence>
<evidence type="ECO:0000259" key="5">
    <source>
        <dbReference type="PROSITE" id="PS50943"/>
    </source>
</evidence>
<dbReference type="EMBL" id="LT629701">
    <property type="protein sequence ID" value="SDN01165.1"/>
    <property type="molecule type" value="Genomic_DNA"/>
</dbReference>
<evidence type="ECO:0000256" key="4">
    <source>
        <dbReference type="SAM" id="Phobius"/>
    </source>
</evidence>
<dbReference type="Proteomes" id="UP000183376">
    <property type="component" value="Chromosome I"/>
</dbReference>
<dbReference type="InterPro" id="IPR001387">
    <property type="entry name" value="Cro/C1-type_HTH"/>
</dbReference>
<dbReference type="InterPro" id="IPR049052">
    <property type="entry name" value="nSTAND1"/>
</dbReference>
<keyword evidence="1 3" id="KW-0853">WD repeat</keyword>
<feature type="transmembrane region" description="Helical" evidence="4">
    <location>
        <begin position="535"/>
        <end position="554"/>
    </location>
</feature>
<dbReference type="CDD" id="cd00093">
    <property type="entry name" value="HTH_XRE"/>
    <property type="match status" value="1"/>
</dbReference>
<keyword evidence="4" id="KW-0472">Membrane</keyword>
<dbReference type="SUPFAM" id="SSF52540">
    <property type="entry name" value="P-loop containing nucleoside triphosphate hydrolases"/>
    <property type="match status" value="1"/>
</dbReference>
<dbReference type="PROSITE" id="PS50082">
    <property type="entry name" value="WD_REPEATS_2"/>
    <property type="match status" value="1"/>
</dbReference>
<dbReference type="Gene3D" id="3.40.50.300">
    <property type="entry name" value="P-loop containing nucleotide triphosphate hydrolases"/>
    <property type="match status" value="1"/>
</dbReference>
<dbReference type="InterPro" id="IPR015943">
    <property type="entry name" value="WD40/YVTN_repeat-like_dom_sf"/>
</dbReference>
<dbReference type="Pfam" id="PF00400">
    <property type="entry name" value="WD40"/>
    <property type="match status" value="1"/>
</dbReference>
<dbReference type="OrthoDB" id="192618at2"/>
<dbReference type="GO" id="GO:0003677">
    <property type="term" value="F:DNA binding"/>
    <property type="evidence" value="ECO:0007669"/>
    <property type="project" value="InterPro"/>
</dbReference>
<evidence type="ECO:0000256" key="1">
    <source>
        <dbReference type="ARBA" id="ARBA00022574"/>
    </source>
</evidence>
<dbReference type="InterPro" id="IPR001680">
    <property type="entry name" value="WD40_rpt"/>
</dbReference>
<evidence type="ECO:0000256" key="3">
    <source>
        <dbReference type="PROSITE-ProRule" id="PRU00221"/>
    </source>
</evidence>
<dbReference type="eggNOG" id="COG2319">
    <property type="taxonomic scope" value="Bacteria"/>
</dbReference>
<dbReference type="PROSITE" id="PS50294">
    <property type="entry name" value="WD_REPEATS_REGION"/>
    <property type="match status" value="1"/>
</dbReference>
<dbReference type="SMART" id="SM00320">
    <property type="entry name" value="WD40"/>
    <property type="match status" value="7"/>
</dbReference>
<dbReference type="Gene3D" id="2.130.10.10">
    <property type="entry name" value="YVTN repeat-like/Quinoprotein amine dehydrogenase"/>
    <property type="match status" value="4"/>
</dbReference>
<keyword evidence="7" id="KW-1185">Reference proteome</keyword>
<evidence type="ECO:0000313" key="6">
    <source>
        <dbReference type="EMBL" id="SDN01165.1"/>
    </source>
</evidence>
<dbReference type="InterPro" id="IPR027417">
    <property type="entry name" value="P-loop_NTPase"/>
</dbReference>
<dbReference type="SUPFAM" id="SSF69322">
    <property type="entry name" value="Tricorn protease domain 2"/>
    <property type="match status" value="1"/>
</dbReference>
<keyword evidence="4" id="KW-0812">Transmembrane</keyword>
<evidence type="ECO:0000313" key="7">
    <source>
        <dbReference type="Proteomes" id="UP000183376"/>
    </source>
</evidence>
<organism evidence="6 7">
    <name type="scientific">Allokutzneria albata</name>
    <name type="common">Kibdelosporangium albatum</name>
    <dbReference type="NCBI Taxonomy" id="211114"/>
    <lineage>
        <taxon>Bacteria</taxon>
        <taxon>Bacillati</taxon>
        <taxon>Actinomycetota</taxon>
        <taxon>Actinomycetes</taxon>
        <taxon>Pseudonocardiales</taxon>
        <taxon>Pseudonocardiaceae</taxon>
        <taxon>Allokutzneria</taxon>
    </lineage>
</organism>
<protein>
    <submittedName>
        <fullName evidence="6">WD40 repeat</fullName>
    </submittedName>
</protein>
<proteinExistence type="predicted"/>
<dbReference type="InterPro" id="IPR019775">
    <property type="entry name" value="WD40_repeat_CS"/>
</dbReference>
<dbReference type="InterPro" id="IPR011659">
    <property type="entry name" value="WD40"/>
</dbReference>
<sequence>MPRPERPLAEDDSAVARFAAALRELRESAGSPGYRELAKRAHYSVTTLSEAAGGRKLPSLAVALAYAEACGGDRAEWERRWREAEAESLGDAVEPGKDSPYRGLAAFREQDAELFFGREELVADLLDRLGRDRFLVVAGASGAGKSSLLRAGVAHRVATEGLAGRTDWRAVVLVPGTKPLTTWTERLADAIGDVPGDVDARAALSEEPTALPRLVELADVSLLVVIDQFEETFAAEVAEEERAAFLAAVLAARHTRRLRVVLGVRADYLGHCSRHPGLVDAMRDRHVLVGPMTVPELRTAITEPAARTGCTVETALLATLVAEAANEQGGLPLVSHALLETWRRRRGRVLTLSGYEAAGGIRDAVVRTAEAVYARLSEDEAVTARALFLRLVDASEGILRRRVASAELDRENPLNAGVLDAFAAARLLTVDEGAVEIAHEALISSWPRLTGWIAEDREGHRVHQRLAVAAADWNELGRDPSALYRGTRLAVAREWAAGDKVVLSSSEKDFLDASNTTEQAELGLQARRTRQLRQLVAGLAIALVVAVVAGLIVLKQRQDAIDLQQLALSRQLAAEANAVAARDPLAAMRKALDAHATARTEEARSVLLSLASYQANHGLIPRDMRNEPAGAFSPDGSLFAIADGYGVAVWDTRTLAKRLTLVVEGQLLDVNAVAFSRDGARVIAVDAEGRAVTWAVGSGALVANVTGPITGKPLLLSSGGDLMITRGKDAAGVAVWRVDGRQLLHTLLQDVSADHVHVAFSRDGQALFTADHTGRAAKWDARTGGKLAEVKLDKGPLFGIEPAEDGVGVAVGAKDGQLLHWDVRSGQVRSAGTPMRGGIGHLAFFSGGGMLATSGDNGTVALWRTDDLRELVRMPLPRDSGIWRIFSGSGGVIGVVVHDSVVFLRADRLPLLGQDRLGEASLGVRADGTVLSAGNERLLTWSPGRPVDPSRVEFAEPARLTPAQQSAFALVISSLQPLLSPDQRVVVVPAGNKISLVDPATGRAVGSLSAPTSTGFRRVAVSADGSRLAAAHDDSVTVWDLADRRVVTTVPGATFTFALSPDGRRLAWNAEDGLKLANVDGTPVPRQLNDHDTKGGGAIWFSQDGTALAHSEHNAVTLWDTTTGASRGRVAAGRSLTDSLAFSPDGRLVATGHSTGEVLVSEVASGRLITSLRGHRNTVDALAWRPDSAALATGGWDGEVIVWELRPERAVTTLCRFLGEAGRADLPRSCAK</sequence>